<comment type="similarity">
    <text evidence="1 2">Belongs to the cytochrome P450 family.</text>
</comment>
<dbReference type="SUPFAM" id="SSF48264">
    <property type="entry name" value="Cytochrome P450"/>
    <property type="match status" value="1"/>
</dbReference>
<dbReference type="PANTHER" id="PTHR46696">
    <property type="entry name" value="P450, PUTATIVE (EUROFUNG)-RELATED"/>
    <property type="match status" value="1"/>
</dbReference>
<keyword evidence="2" id="KW-0349">Heme</keyword>
<sequence length="408" mass="44184">MGIRDHAPLVRLDVNATDLHGEIERLRSIGPVVHVELPDGIPAWAITRYQVLHDLLADPRVAKDPKHWDALADGTVPEGWPLIDFVTNPGMTTADGKHHLRLRTLISQTFTPRRIGAMRPRIEAGVQVLLNDLAAQTTGPVDLRRHFAYPLPMRVIGDLLGVPEARHDEFRALSASLTSSNTDPNETLSTRRQMHALFSELVAAKGVQAGDDLTSDLISARHDGDRLSEPELIGTLILILVAGHGTTLNLITNAVRALLAHPDQLAAVTRGQQAWTAVIEETLRWDSPVGHFPLRYATEDISIGGVVIRQGEAILASYAAAGRDPHHHGPSAERFDISRPLTRHLSFGHGPHYCIGAALARLEAEVALPALFTRFPDIALAAAPGGLLPLPSFISNSTQTLPVTLTSA</sequence>
<dbReference type="RefSeq" id="WP_387893692.1">
    <property type="nucleotide sequence ID" value="NZ_JBIAPK010000001.1"/>
</dbReference>
<gene>
    <name evidence="3" type="ORF">ACFYWW_03675</name>
</gene>
<reference evidence="3 4" key="1">
    <citation type="submission" date="2024-10" db="EMBL/GenBank/DDBJ databases">
        <title>The Natural Products Discovery Center: Release of the First 8490 Sequenced Strains for Exploring Actinobacteria Biosynthetic Diversity.</title>
        <authorList>
            <person name="Kalkreuter E."/>
            <person name="Kautsar S.A."/>
            <person name="Yang D."/>
            <person name="Bader C.D."/>
            <person name="Teijaro C.N."/>
            <person name="Fluegel L."/>
            <person name="Davis C.M."/>
            <person name="Simpson J.R."/>
            <person name="Lauterbach L."/>
            <person name="Steele A.D."/>
            <person name="Gui C."/>
            <person name="Meng S."/>
            <person name="Li G."/>
            <person name="Viehrig K."/>
            <person name="Ye F."/>
            <person name="Su P."/>
            <person name="Kiefer A.F."/>
            <person name="Nichols A."/>
            <person name="Cepeda A.J."/>
            <person name="Yan W."/>
            <person name="Fan B."/>
            <person name="Jiang Y."/>
            <person name="Adhikari A."/>
            <person name="Zheng C.-J."/>
            <person name="Schuster L."/>
            <person name="Cowan T.M."/>
            <person name="Smanski M.J."/>
            <person name="Chevrette M.G."/>
            <person name="De Carvalho L.P.S."/>
            <person name="Shen B."/>
        </authorList>
    </citation>
    <scope>NUCLEOTIDE SEQUENCE [LARGE SCALE GENOMIC DNA]</scope>
    <source>
        <strain evidence="3 4">NPDC003029</strain>
    </source>
</reference>
<dbReference type="PANTHER" id="PTHR46696:SF1">
    <property type="entry name" value="CYTOCHROME P450 YJIB-RELATED"/>
    <property type="match status" value="1"/>
</dbReference>
<keyword evidence="2" id="KW-0479">Metal-binding</keyword>
<evidence type="ECO:0000313" key="3">
    <source>
        <dbReference type="EMBL" id="MFF3337827.1"/>
    </source>
</evidence>
<organism evidence="3 4">
    <name type="scientific">Streptomyces flavidovirens</name>
    <dbReference type="NCBI Taxonomy" id="67298"/>
    <lineage>
        <taxon>Bacteria</taxon>
        <taxon>Bacillati</taxon>
        <taxon>Actinomycetota</taxon>
        <taxon>Actinomycetes</taxon>
        <taxon>Kitasatosporales</taxon>
        <taxon>Streptomycetaceae</taxon>
        <taxon>Streptomyces</taxon>
    </lineage>
</organism>
<evidence type="ECO:0000313" key="4">
    <source>
        <dbReference type="Proteomes" id="UP001601976"/>
    </source>
</evidence>
<dbReference type="InterPro" id="IPR017972">
    <property type="entry name" value="Cyt_P450_CS"/>
</dbReference>
<dbReference type="InterPro" id="IPR002397">
    <property type="entry name" value="Cyt_P450_B"/>
</dbReference>
<name>A0ABW6R9E0_9ACTN</name>
<dbReference type="EMBL" id="JBIAPK010000001">
    <property type="protein sequence ID" value="MFF3337827.1"/>
    <property type="molecule type" value="Genomic_DNA"/>
</dbReference>
<dbReference type="InterPro" id="IPR036396">
    <property type="entry name" value="Cyt_P450_sf"/>
</dbReference>
<dbReference type="Proteomes" id="UP001601976">
    <property type="component" value="Unassembled WGS sequence"/>
</dbReference>
<dbReference type="Gene3D" id="1.10.630.10">
    <property type="entry name" value="Cytochrome P450"/>
    <property type="match status" value="1"/>
</dbReference>
<protein>
    <submittedName>
        <fullName evidence="3">Cytochrome P450</fullName>
    </submittedName>
</protein>
<dbReference type="Pfam" id="PF00067">
    <property type="entry name" value="p450"/>
    <property type="match status" value="1"/>
</dbReference>
<dbReference type="InterPro" id="IPR001128">
    <property type="entry name" value="Cyt_P450"/>
</dbReference>
<dbReference type="PRINTS" id="PR00385">
    <property type="entry name" value="P450"/>
</dbReference>
<comment type="caution">
    <text evidence="3">The sequence shown here is derived from an EMBL/GenBank/DDBJ whole genome shotgun (WGS) entry which is preliminary data.</text>
</comment>
<proteinExistence type="inferred from homology"/>
<accession>A0ABW6R9E0</accession>
<keyword evidence="2" id="KW-0503">Monooxygenase</keyword>
<dbReference type="CDD" id="cd11029">
    <property type="entry name" value="CYP107-like"/>
    <property type="match status" value="1"/>
</dbReference>
<dbReference type="PROSITE" id="PS00086">
    <property type="entry name" value="CYTOCHROME_P450"/>
    <property type="match status" value="1"/>
</dbReference>
<evidence type="ECO:0000256" key="1">
    <source>
        <dbReference type="ARBA" id="ARBA00010617"/>
    </source>
</evidence>
<keyword evidence="2" id="KW-0560">Oxidoreductase</keyword>
<keyword evidence="4" id="KW-1185">Reference proteome</keyword>
<evidence type="ECO:0000256" key="2">
    <source>
        <dbReference type="RuleBase" id="RU000461"/>
    </source>
</evidence>
<keyword evidence="2" id="KW-0408">Iron</keyword>
<dbReference type="PRINTS" id="PR00359">
    <property type="entry name" value="BP450"/>
</dbReference>